<dbReference type="Pfam" id="PF07819">
    <property type="entry name" value="PGAP1"/>
    <property type="match status" value="1"/>
</dbReference>
<dbReference type="SUPFAM" id="SSF53474">
    <property type="entry name" value="alpha/beta-Hydrolases"/>
    <property type="match status" value="1"/>
</dbReference>
<proteinExistence type="predicted"/>
<feature type="domain" description="GPI inositol-deacylase PGAP1-like alpha/beta" evidence="2">
    <location>
        <begin position="253"/>
        <end position="299"/>
    </location>
</feature>
<accession>A0ABT2QWU6</accession>
<feature type="region of interest" description="Disordered" evidence="1">
    <location>
        <begin position="132"/>
        <end position="153"/>
    </location>
</feature>
<name>A0ABT2QWU6_9GAMM</name>
<protein>
    <recommendedName>
        <fullName evidence="2">GPI inositol-deacylase PGAP1-like alpha/beta domain-containing protein</fullName>
    </recommendedName>
</protein>
<sequence length="585" mass="62777">MLTMVETRRVQTSLDEDGVTSSSHSMSSASDDTADEVVAPPAVAVPIVFLPGVMGSNLRAKRDIHLNAVVRGKPVRRQLARAGDRIWDVDKAAKMSLSEGPLDWLGRGPAERQLLLNRENVEVDDRGMIAEGQDQRPGAMGSTYSTPSGRTEHSELPLAKARARGWGQISWYSYGPFVDWLEEQLNGGAMESSGPNAVLNELLQLSGATPPGVAGSVDALREEQITKLLDIYFPVHALGYNWLNSNLDSGEEVARGIEAIIQQYQERHVCEKVIVVTHSMGGLVARAASEASGARDNILAVIHGVMPTDGAALFYKRLIGGGFGEGGGVVGYMTAQVLGATAQETTPVLGHAPGPLELAPNQLYNGGRPWLFINAAAGGTMKSLPESGNPYNEIYRAGREWWRAINLDWLNPAQLPDSLPNHVKALAKAQGYHLTLGNAGFHPETYAHYGRDDGERIWGTVTWTATAMEGIRGGPGNLPQAWQKRPSLPIAGDPANWSVDYQWGGRPTRSVDDGLNERVRCEIEPAADPGDGTVPADQGAAGVSRANPKVLCVTAGHDHQSSYDSNDVRRFVIDAVARVAASVTV</sequence>
<evidence type="ECO:0000313" key="3">
    <source>
        <dbReference type="EMBL" id="MCU5781963.1"/>
    </source>
</evidence>
<gene>
    <name evidence="3" type="ORF">MA04_01263</name>
</gene>
<dbReference type="Proteomes" id="UP001064106">
    <property type="component" value="Unassembled WGS sequence"/>
</dbReference>
<dbReference type="InterPro" id="IPR012908">
    <property type="entry name" value="PGAP1-ab_dom-like"/>
</dbReference>
<organism evidence="3 4">
    <name type="scientific">Alloalcanivorax balearicus MACL04</name>
    <dbReference type="NCBI Taxonomy" id="1177182"/>
    <lineage>
        <taxon>Bacteria</taxon>
        <taxon>Pseudomonadati</taxon>
        <taxon>Pseudomonadota</taxon>
        <taxon>Gammaproteobacteria</taxon>
        <taxon>Oceanospirillales</taxon>
        <taxon>Alcanivoracaceae</taxon>
        <taxon>Alloalcanivorax</taxon>
    </lineage>
</organism>
<dbReference type="Gene3D" id="3.40.50.1820">
    <property type="entry name" value="alpha/beta hydrolase"/>
    <property type="match status" value="1"/>
</dbReference>
<feature type="region of interest" description="Disordered" evidence="1">
    <location>
        <begin position="1"/>
        <end position="33"/>
    </location>
</feature>
<evidence type="ECO:0000313" key="4">
    <source>
        <dbReference type="Proteomes" id="UP001064106"/>
    </source>
</evidence>
<reference evidence="3" key="1">
    <citation type="submission" date="2012-09" db="EMBL/GenBank/DDBJ databases">
        <title>Genome Sequence of alkane-degrading Bacterium Alcanivorax balearicus MACL04.</title>
        <authorList>
            <person name="Lai Q."/>
            <person name="Shao Z."/>
        </authorList>
    </citation>
    <scope>NUCLEOTIDE SEQUENCE</scope>
    <source>
        <strain evidence="3">MACL04</strain>
    </source>
</reference>
<feature type="compositionally biased region" description="Low complexity" evidence="1">
    <location>
        <begin position="21"/>
        <end position="30"/>
    </location>
</feature>
<evidence type="ECO:0000256" key="1">
    <source>
        <dbReference type="SAM" id="MobiDB-lite"/>
    </source>
</evidence>
<dbReference type="EMBL" id="ARXS01000005">
    <property type="protein sequence ID" value="MCU5781963.1"/>
    <property type="molecule type" value="Genomic_DNA"/>
</dbReference>
<keyword evidence="4" id="KW-1185">Reference proteome</keyword>
<evidence type="ECO:0000259" key="2">
    <source>
        <dbReference type="Pfam" id="PF07819"/>
    </source>
</evidence>
<dbReference type="InterPro" id="IPR029058">
    <property type="entry name" value="AB_hydrolase_fold"/>
</dbReference>
<comment type="caution">
    <text evidence="3">The sequence shown here is derived from an EMBL/GenBank/DDBJ whole genome shotgun (WGS) entry which is preliminary data.</text>
</comment>